<dbReference type="PANTHER" id="PTHR12461:SF104">
    <property type="entry name" value="TRNA WYBUTOSINE-SYNTHESIZING PROTEIN 5"/>
    <property type="match status" value="1"/>
</dbReference>
<dbReference type="InterPro" id="IPR041667">
    <property type="entry name" value="Cupin_8"/>
</dbReference>
<organism evidence="16">
    <name type="scientific">Menopon gallinae</name>
    <name type="common">poultry shaft louse</name>
    <dbReference type="NCBI Taxonomy" id="328185"/>
    <lineage>
        <taxon>Eukaryota</taxon>
        <taxon>Metazoa</taxon>
        <taxon>Ecdysozoa</taxon>
        <taxon>Arthropoda</taxon>
        <taxon>Hexapoda</taxon>
        <taxon>Insecta</taxon>
        <taxon>Pterygota</taxon>
        <taxon>Neoptera</taxon>
        <taxon>Paraneoptera</taxon>
        <taxon>Psocodea</taxon>
        <taxon>Troctomorpha</taxon>
        <taxon>Phthiraptera</taxon>
        <taxon>Amblycera</taxon>
        <taxon>Menoponidae</taxon>
        <taxon>Menopon</taxon>
    </lineage>
</organism>
<comment type="function">
    <text evidence="10">Probable S-adenosyl-L-methionine-dependent methyltransferase that acts as a component of the wybutosine biosynthesis pathway. Wybutosine is a hyper modified guanosine with a tricyclic base found at the 3'-position adjacent to the anticodon of eukaryotic phenylalanine tRNA. May methylate the carboxyl group of leucine residues to form alpha-leucine ester residues.</text>
</comment>
<dbReference type="GO" id="GO:0032259">
    <property type="term" value="P:methylation"/>
    <property type="evidence" value="ECO:0007669"/>
    <property type="project" value="UniProtKB-KW"/>
</dbReference>
<evidence type="ECO:0000256" key="12">
    <source>
        <dbReference type="ARBA" id="ARBA00030231"/>
    </source>
</evidence>
<dbReference type="PANTHER" id="PTHR12461">
    <property type="entry name" value="HYPOXIA-INDUCIBLE FACTOR 1 ALPHA INHIBITOR-RELATED"/>
    <property type="match status" value="1"/>
</dbReference>
<evidence type="ECO:0000313" key="16">
    <source>
        <dbReference type="EMBL" id="KAL0278797.1"/>
    </source>
</evidence>
<evidence type="ECO:0000256" key="14">
    <source>
        <dbReference type="ARBA" id="ARBA00049250"/>
    </source>
</evidence>
<evidence type="ECO:0000256" key="5">
    <source>
        <dbReference type="ARBA" id="ARBA00018045"/>
    </source>
</evidence>
<keyword evidence="9" id="KW-0819">tRNA processing</keyword>
<gene>
    <name evidence="16" type="ORF">PYX00_000502</name>
</gene>
<evidence type="ECO:0000256" key="1">
    <source>
        <dbReference type="ARBA" id="ARBA00001806"/>
    </source>
</evidence>
<evidence type="ECO:0000256" key="9">
    <source>
        <dbReference type="ARBA" id="ARBA00022694"/>
    </source>
</evidence>
<comment type="caution">
    <text evidence="16">The sequence shown here is derived from an EMBL/GenBank/DDBJ whole genome shotgun (WGS) entry which is preliminary data.</text>
</comment>
<evidence type="ECO:0000256" key="10">
    <source>
        <dbReference type="ARBA" id="ARBA00025588"/>
    </source>
</evidence>
<dbReference type="PROSITE" id="PS51184">
    <property type="entry name" value="JMJC"/>
    <property type="match status" value="1"/>
</dbReference>
<sequence>MEDQIPYKSVPILEAPPLELIMERTKERKPFLIRNFDIGPCKSEWTPEYMSQKMGSTPVKIHVSIHPKLDFINKNFLYKTLPFDELLTRISSRKSENHFIQENELYYLRSLGSDRRGKDVANFMNDFPELAHDLKFPKVFDEAAFFSAILRISSAGIQIWTHYDIMDNILIQIRGKKKIILWPPSEVEYLYLMGDKSKVIDVERGHPEKYPKFIKAARYQCLLEEGDIIFIPALWFHNITALEMSVGVNIFWKNLPDDFYDKKDTYGNKDLTVATKAFSALENSIKALDTLPFEYKDFYLKRMVQMLQEKLESIN</sequence>
<evidence type="ECO:0000256" key="2">
    <source>
        <dbReference type="ARBA" id="ARBA00010703"/>
    </source>
</evidence>
<evidence type="ECO:0000256" key="7">
    <source>
        <dbReference type="ARBA" id="ARBA00022679"/>
    </source>
</evidence>
<dbReference type="AlphaFoldDB" id="A0AAW2IAN6"/>
<evidence type="ECO:0000256" key="13">
    <source>
        <dbReference type="ARBA" id="ARBA00030847"/>
    </source>
</evidence>
<dbReference type="EC" id="2.3.1.231" evidence="3"/>
<dbReference type="SUPFAM" id="SSF51197">
    <property type="entry name" value="Clavaminate synthase-like"/>
    <property type="match status" value="1"/>
</dbReference>
<comment type="catalytic activity">
    <reaction evidence="1">
        <text>7-[(3S)-3-amino-3-carboxypropyl]wyosine(37) in tRNA(Phe) + S-adenosyl-L-methionine = 7-[(3S)-(3-amino-3-methoxycarbonyl)propyl]wyosine(37) in tRNA(Phe) + S-adenosyl-L-homocysteine</text>
        <dbReference type="Rhea" id="RHEA:36903"/>
        <dbReference type="Rhea" id="RHEA-COMP:10379"/>
        <dbReference type="Rhea" id="RHEA-COMP:11844"/>
        <dbReference type="ChEBI" id="CHEBI:57856"/>
        <dbReference type="ChEBI" id="CHEBI:59789"/>
        <dbReference type="ChEBI" id="CHEBI:73543"/>
        <dbReference type="ChEBI" id="CHEBI:74275"/>
        <dbReference type="EC" id="2.1.1.290"/>
    </reaction>
</comment>
<comment type="similarity">
    <text evidence="2">Belongs to the methyltransferase superfamily. LCMT family.</text>
</comment>
<dbReference type="EC" id="2.1.1.290" evidence="4"/>
<dbReference type="GO" id="GO:0031591">
    <property type="term" value="P:wybutosine biosynthetic process"/>
    <property type="evidence" value="ECO:0007669"/>
    <property type="project" value="TreeGrafter"/>
</dbReference>
<evidence type="ECO:0000256" key="8">
    <source>
        <dbReference type="ARBA" id="ARBA00022691"/>
    </source>
</evidence>
<evidence type="ECO:0000256" key="6">
    <source>
        <dbReference type="ARBA" id="ARBA00022603"/>
    </source>
</evidence>
<proteinExistence type="inferred from homology"/>
<feature type="domain" description="JmjC" evidence="15">
    <location>
        <begin position="100"/>
        <end position="269"/>
    </location>
</feature>
<keyword evidence="7" id="KW-0808">Transferase</keyword>
<accession>A0AAW2IAN6</accession>
<dbReference type="GO" id="GO:0000049">
    <property type="term" value="F:tRNA binding"/>
    <property type="evidence" value="ECO:0007669"/>
    <property type="project" value="TreeGrafter"/>
</dbReference>
<dbReference type="SMART" id="SM00558">
    <property type="entry name" value="JmjC"/>
    <property type="match status" value="1"/>
</dbReference>
<dbReference type="Gene3D" id="2.60.120.650">
    <property type="entry name" value="Cupin"/>
    <property type="match status" value="1"/>
</dbReference>
<reference evidence="16" key="1">
    <citation type="journal article" date="2024" name="Gigascience">
        <title>Chromosome-level genome of the poultry shaft louse Menopon gallinae provides insight into the host-switching and adaptive evolution of parasitic lice.</title>
        <authorList>
            <person name="Xu Y."/>
            <person name="Ma L."/>
            <person name="Liu S."/>
            <person name="Liang Y."/>
            <person name="Liu Q."/>
            <person name="He Z."/>
            <person name="Tian L."/>
            <person name="Duan Y."/>
            <person name="Cai W."/>
            <person name="Li H."/>
            <person name="Song F."/>
        </authorList>
    </citation>
    <scope>NUCLEOTIDE SEQUENCE</scope>
    <source>
        <strain evidence="16">Cailab_2023a</strain>
    </source>
</reference>
<evidence type="ECO:0000256" key="3">
    <source>
        <dbReference type="ARBA" id="ARBA00012155"/>
    </source>
</evidence>
<dbReference type="Pfam" id="PF13621">
    <property type="entry name" value="Cupin_8"/>
    <property type="match status" value="1"/>
</dbReference>
<evidence type="ECO:0000256" key="4">
    <source>
        <dbReference type="ARBA" id="ARBA00012779"/>
    </source>
</evidence>
<protein>
    <recommendedName>
        <fullName evidence="5">tRNA wybutosine-synthesizing protein 4</fullName>
        <ecNumber evidence="4">2.1.1.290</ecNumber>
        <ecNumber evidence="3">2.3.1.231</ecNumber>
    </recommendedName>
    <alternativeName>
        <fullName evidence="12">Leucine carboxyl methyltransferase 2</fullName>
    </alternativeName>
    <alternativeName>
        <fullName evidence="13">tRNA(Phe) (7-(3-amino-3-(methoxycarbonyl)propyl)wyosine(37)-N)-methoxycarbonyltransferase</fullName>
    </alternativeName>
    <alternativeName>
        <fullName evidence="11">tRNA(Phe) (7-(3-amino-3-carboxypropyl)wyosine(37)-O)-methyltransferase</fullName>
    </alternativeName>
</protein>
<dbReference type="InterPro" id="IPR003347">
    <property type="entry name" value="JmjC_dom"/>
</dbReference>
<dbReference type="FunFam" id="2.60.120.650:FF:000043">
    <property type="entry name" value="tRNA wybutosine-synthesizing protein 4"/>
    <property type="match status" value="1"/>
</dbReference>
<dbReference type="GO" id="GO:0008168">
    <property type="term" value="F:methyltransferase activity"/>
    <property type="evidence" value="ECO:0007669"/>
    <property type="project" value="UniProtKB-KW"/>
</dbReference>
<name>A0AAW2IAN6_9NEOP</name>
<evidence type="ECO:0000259" key="15">
    <source>
        <dbReference type="PROSITE" id="PS51184"/>
    </source>
</evidence>
<dbReference type="Gene3D" id="6.10.140.1470">
    <property type="match status" value="1"/>
</dbReference>
<dbReference type="EMBL" id="JARGDH010000001">
    <property type="protein sequence ID" value="KAL0278797.1"/>
    <property type="molecule type" value="Genomic_DNA"/>
</dbReference>
<keyword evidence="6" id="KW-0489">Methyltransferase</keyword>
<keyword evidence="8" id="KW-0949">S-adenosyl-L-methionine</keyword>
<comment type="catalytic activity">
    <reaction evidence="14">
        <text>7-[(3S)-(3-amino-3-methoxycarbonyl)propyl]wyosine(37) in tRNA(Phe) + S-adenosyl-L-methionine + CO2 = wybutosine(37) in tRNA(Phe) + S-adenosyl-L-homocysteine + 2 H(+)</text>
        <dbReference type="Rhea" id="RHEA:37119"/>
        <dbReference type="Rhea" id="RHEA-COMP:11844"/>
        <dbReference type="Rhea" id="RHEA-COMP:11847"/>
        <dbReference type="ChEBI" id="CHEBI:15378"/>
        <dbReference type="ChEBI" id="CHEBI:16526"/>
        <dbReference type="ChEBI" id="CHEBI:57856"/>
        <dbReference type="ChEBI" id="CHEBI:59789"/>
        <dbReference type="ChEBI" id="CHEBI:73544"/>
        <dbReference type="ChEBI" id="CHEBI:74275"/>
        <dbReference type="EC" id="2.3.1.231"/>
    </reaction>
</comment>
<evidence type="ECO:0000256" key="11">
    <source>
        <dbReference type="ARBA" id="ARBA00029750"/>
    </source>
</evidence>